<feature type="transmembrane region" description="Helical" evidence="1">
    <location>
        <begin position="349"/>
        <end position="376"/>
    </location>
</feature>
<evidence type="ECO:0000256" key="1">
    <source>
        <dbReference type="SAM" id="Phobius"/>
    </source>
</evidence>
<dbReference type="HOGENOM" id="CLU_732831_0_0_2"/>
<sequence length="377" mass="40854">MRNTDWLPESNSVIPLRQWLWYGALACLISTIVIGGVLTVATGGVAAVQPTEDTVENACNEKDDNTVVVFLNNQEYETNTLVYPGTELYIGYCTANGAERPQPGGETVWEINTKNLVGISPSANGRTYQATVASNSAVVTLNETTVSAPVENTVRIRTQREGTVKSELAQEPLVFLNDTTYRQNEQDYRNATESITESLGSLNATAEELTADGQRVNMTITVSRLREANQTLNTLRRERAAARAATTTLRSQLFTRARNGSNAHLTALENITTEQHKRSQEVNKSMKQYATKLAAVEQRAQISVLTDLAIGAVPGIALGAVIAGYRTHILGRKARDFADFGRQLEWSSIFVQLVGGGALVLVGIIIAVLSGTIGVIL</sequence>
<dbReference type="EMBL" id="KE356560">
    <property type="protein sequence ID" value="ERG90710.1"/>
    <property type="molecule type" value="Genomic_DNA"/>
</dbReference>
<dbReference type="AlphaFoldDB" id="U1N2H8"/>
<feature type="transmembrane region" description="Helical" evidence="1">
    <location>
        <begin position="20"/>
        <end position="41"/>
    </location>
</feature>
<proteinExistence type="predicted"/>
<evidence type="ECO:0000313" key="3">
    <source>
        <dbReference type="Proteomes" id="UP000030649"/>
    </source>
</evidence>
<evidence type="ECO:0000313" key="2">
    <source>
        <dbReference type="EMBL" id="ERG90710.1"/>
    </source>
</evidence>
<reference evidence="2 3" key="1">
    <citation type="journal article" date="2013" name="PLoS ONE">
        <title>Assembly-driven community genomics of a hypersaline microbial ecosystem.</title>
        <authorList>
            <person name="Podell S."/>
            <person name="Ugalde J.A."/>
            <person name="Narasingarao P."/>
            <person name="Banfield J.F."/>
            <person name="Heidelberg K.B."/>
            <person name="Allen E.E."/>
        </authorList>
    </citation>
    <scope>NUCLEOTIDE SEQUENCE [LARGE SCALE GENOMIC DNA]</scope>
    <source>
        <strain evidence="3">J07HQW1</strain>
    </source>
</reference>
<keyword evidence="1" id="KW-0812">Transmembrane</keyword>
<feature type="transmembrane region" description="Helical" evidence="1">
    <location>
        <begin position="308"/>
        <end position="329"/>
    </location>
</feature>
<keyword evidence="1" id="KW-1133">Transmembrane helix</keyword>
<gene>
    <name evidence="2" type="ORF">J07HQW1_00737</name>
</gene>
<dbReference type="STRING" id="1238424.J07HQW1_00737"/>
<accession>U1N2H8</accession>
<name>U1N2H8_9EURY</name>
<keyword evidence="1" id="KW-0472">Membrane</keyword>
<dbReference type="Proteomes" id="UP000030649">
    <property type="component" value="Unassembled WGS sequence"/>
</dbReference>
<protein>
    <submittedName>
        <fullName evidence="2">Uncharacterized protein</fullName>
    </submittedName>
</protein>
<organism evidence="2 3">
    <name type="scientific">Haloquadratum walsbyi J07HQW1</name>
    <dbReference type="NCBI Taxonomy" id="1238424"/>
    <lineage>
        <taxon>Archaea</taxon>
        <taxon>Methanobacteriati</taxon>
        <taxon>Methanobacteriota</taxon>
        <taxon>Stenosarchaea group</taxon>
        <taxon>Halobacteria</taxon>
        <taxon>Halobacteriales</taxon>
        <taxon>Haloferacaceae</taxon>
        <taxon>Haloquadratum</taxon>
    </lineage>
</organism>